<evidence type="ECO:0000313" key="2">
    <source>
        <dbReference type="Proteomes" id="UP000689195"/>
    </source>
</evidence>
<protein>
    <submittedName>
        <fullName evidence="1">Uncharacterized protein</fullName>
    </submittedName>
</protein>
<organism evidence="1 2">
    <name type="scientific">Paramecium pentaurelia</name>
    <dbReference type="NCBI Taxonomy" id="43138"/>
    <lineage>
        <taxon>Eukaryota</taxon>
        <taxon>Sar</taxon>
        <taxon>Alveolata</taxon>
        <taxon>Ciliophora</taxon>
        <taxon>Intramacronucleata</taxon>
        <taxon>Oligohymenophorea</taxon>
        <taxon>Peniculida</taxon>
        <taxon>Parameciidae</taxon>
        <taxon>Paramecium</taxon>
    </lineage>
</organism>
<dbReference type="Proteomes" id="UP000689195">
    <property type="component" value="Unassembled WGS sequence"/>
</dbReference>
<accession>A0A8S1SXT7</accession>
<evidence type="ECO:0000313" key="1">
    <source>
        <dbReference type="EMBL" id="CAD8144980.1"/>
    </source>
</evidence>
<sequence length="92" mass="11165">MVQWEFKSYSQTQQKIERLLERTKEQVKQWNIKKQIKKGTLKQEEKAKKKLLKYKSLLKKLSVSSDQSTIKLKIKFILKKTNREFQTDHKIL</sequence>
<dbReference type="EMBL" id="CAJJDO010000014">
    <property type="protein sequence ID" value="CAD8144980.1"/>
    <property type="molecule type" value="Genomic_DNA"/>
</dbReference>
<gene>
    <name evidence="1" type="ORF">PPENT_87.1.T0140002</name>
</gene>
<proteinExistence type="predicted"/>
<name>A0A8S1SXT7_9CILI</name>
<dbReference type="AlphaFoldDB" id="A0A8S1SXT7"/>
<keyword evidence="2" id="KW-1185">Reference proteome</keyword>
<reference evidence="1" key="1">
    <citation type="submission" date="2021-01" db="EMBL/GenBank/DDBJ databases">
        <authorList>
            <consortium name="Genoscope - CEA"/>
            <person name="William W."/>
        </authorList>
    </citation>
    <scope>NUCLEOTIDE SEQUENCE</scope>
</reference>
<comment type="caution">
    <text evidence="1">The sequence shown here is derived from an EMBL/GenBank/DDBJ whole genome shotgun (WGS) entry which is preliminary data.</text>
</comment>